<feature type="compositionally biased region" description="Polar residues" evidence="4">
    <location>
        <begin position="719"/>
        <end position="738"/>
    </location>
</feature>
<feature type="compositionally biased region" description="Low complexity" evidence="4">
    <location>
        <begin position="495"/>
        <end position="507"/>
    </location>
</feature>
<feature type="compositionally biased region" description="Polar residues" evidence="4">
    <location>
        <begin position="1068"/>
        <end position="1091"/>
    </location>
</feature>
<keyword evidence="3" id="KW-0539">Nucleus</keyword>
<feature type="compositionally biased region" description="Low complexity" evidence="4">
    <location>
        <begin position="693"/>
        <end position="706"/>
    </location>
</feature>
<feature type="region of interest" description="Disordered" evidence="4">
    <location>
        <begin position="876"/>
        <end position="1388"/>
    </location>
</feature>
<feature type="compositionally biased region" description="Basic and acidic residues" evidence="4">
    <location>
        <begin position="1546"/>
        <end position="1555"/>
    </location>
</feature>
<feature type="compositionally biased region" description="Acidic residues" evidence="4">
    <location>
        <begin position="1010"/>
        <end position="1025"/>
    </location>
</feature>
<feature type="region of interest" description="Disordered" evidence="4">
    <location>
        <begin position="523"/>
        <end position="585"/>
    </location>
</feature>
<comment type="subcellular location">
    <subcellularLocation>
        <location evidence="1">Nucleus</location>
    </subcellularLocation>
</comment>
<feature type="compositionally biased region" description="Polar residues" evidence="4">
    <location>
        <begin position="360"/>
        <end position="380"/>
    </location>
</feature>
<evidence type="ECO:0000256" key="1">
    <source>
        <dbReference type="ARBA" id="ARBA00004123"/>
    </source>
</evidence>
<feature type="compositionally biased region" description="Low complexity" evidence="4">
    <location>
        <begin position="832"/>
        <end position="844"/>
    </location>
</feature>
<evidence type="ECO:0000313" key="7">
    <source>
        <dbReference type="Proteomes" id="UP000807342"/>
    </source>
</evidence>
<evidence type="ECO:0000256" key="2">
    <source>
        <dbReference type="ARBA" id="ARBA00022448"/>
    </source>
</evidence>
<dbReference type="GO" id="GO:0005634">
    <property type="term" value="C:nucleus"/>
    <property type="evidence" value="ECO:0007669"/>
    <property type="project" value="UniProtKB-SubCell"/>
</dbReference>
<keyword evidence="2" id="KW-0813">Transport</keyword>
<dbReference type="OrthoDB" id="248320at2759"/>
<feature type="compositionally biased region" description="Low complexity" evidence="4">
    <location>
        <begin position="437"/>
        <end position="455"/>
    </location>
</feature>
<feature type="compositionally biased region" description="Polar residues" evidence="4">
    <location>
        <begin position="788"/>
        <end position="826"/>
    </location>
</feature>
<feature type="compositionally biased region" description="Acidic residues" evidence="4">
    <location>
        <begin position="982"/>
        <end position="993"/>
    </location>
</feature>
<feature type="compositionally biased region" description="Polar residues" evidence="4">
    <location>
        <begin position="999"/>
        <end position="1008"/>
    </location>
</feature>
<dbReference type="Proteomes" id="UP000807342">
    <property type="component" value="Unassembled WGS sequence"/>
</dbReference>
<organism evidence="6 7">
    <name type="scientific">Macrolepiota fuliginosa MF-IS2</name>
    <dbReference type="NCBI Taxonomy" id="1400762"/>
    <lineage>
        <taxon>Eukaryota</taxon>
        <taxon>Fungi</taxon>
        <taxon>Dikarya</taxon>
        <taxon>Basidiomycota</taxon>
        <taxon>Agaricomycotina</taxon>
        <taxon>Agaricomycetes</taxon>
        <taxon>Agaricomycetidae</taxon>
        <taxon>Agaricales</taxon>
        <taxon>Agaricineae</taxon>
        <taxon>Agaricaceae</taxon>
        <taxon>Macrolepiota</taxon>
    </lineage>
</organism>
<dbReference type="EMBL" id="MU151061">
    <property type="protein sequence ID" value="KAF9453481.1"/>
    <property type="molecule type" value="Genomic_DNA"/>
</dbReference>
<reference evidence="6" key="1">
    <citation type="submission" date="2020-11" db="EMBL/GenBank/DDBJ databases">
        <authorList>
            <consortium name="DOE Joint Genome Institute"/>
            <person name="Ahrendt S."/>
            <person name="Riley R."/>
            <person name="Andreopoulos W."/>
            <person name="Labutti K."/>
            <person name="Pangilinan J."/>
            <person name="Ruiz-Duenas F.J."/>
            <person name="Barrasa J.M."/>
            <person name="Sanchez-Garcia M."/>
            <person name="Camarero S."/>
            <person name="Miyauchi S."/>
            <person name="Serrano A."/>
            <person name="Linde D."/>
            <person name="Babiker R."/>
            <person name="Drula E."/>
            <person name="Ayuso-Fernandez I."/>
            <person name="Pacheco R."/>
            <person name="Padilla G."/>
            <person name="Ferreira P."/>
            <person name="Barriuso J."/>
            <person name="Kellner H."/>
            <person name="Castanera R."/>
            <person name="Alfaro M."/>
            <person name="Ramirez L."/>
            <person name="Pisabarro A.G."/>
            <person name="Kuo A."/>
            <person name="Tritt A."/>
            <person name="Lipzen A."/>
            <person name="He G."/>
            <person name="Yan M."/>
            <person name="Ng V."/>
            <person name="Cullen D."/>
            <person name="Martin F."/>
            <person name="Rosso M.-N."/>
            <person name="Henrissat B."/>
            <person name="Hibbett D."/>
            <person name="Martinez A.T."/>
            <person name="Grigoriev I.V."/>
        </authorList>
    </citation>
    <scope>NUCLEOTIDE SEQUENCE</scope>
    <source>
        <strain evidence="6">MF-IS2</strain>
    </source>
</reference>
<proteinExistence type="predicted"/>
<feature type="region of interest" description="Disordered" evidence="4">
    <location>
        <begin position="1795"/>
        <end position="1816"/>
    </location>
</feature>
<dbReference type="InterPro" id="IPR039462">
    <property type="entry name" value="Nup159/Nup146_N"/>
</dbReference>
<feature type="domain" description="Nucleoporin Nup159/Nup146 N-terminal" evidence="5">
    <location>
        <begin position="2"/>
        <end position="269"/>
    </location>
</feature>
<dbReference type="Pfam" id="PF16755">
    <property type="entry name" value="Beta-prop_NUP159_NUP214"/>
    <property type="match status" value="1"/>
</dbReference>
<feature type="compositionally biased region" description="Low complexity" evidence="4">
    <location>
        <begin position="916"/>
        <end position="937"/>
    </location>
</feature>
<comment type="caution">
    <text evidence="6">The sequence shown here is derived from an EMBL/GenBank/DDBJ whole genome shotgun (WGS) entry which is preliminary data.</text>
</comment>
<feature type="region of interest" description="Disordered" evidence="4">
    <location>
        <begin position="634"/>
        <end position="738"/>
    </location>
</feature>
<evidence type="ECO:0000313" key="6">
    <source>
        <dbReference type="EMBL" id="KAF9453481.1"/>
    </source>
</evidence>
<name>A0A9P5XQJ8_9AGAR</name>
<feature type="region of interest" description="Disordered" evidence="4">
    <location>
        <begin position="788"/>
        <end position="859"/>
    </location>
</feature>
<feature type="compositionally biased region" description="Basic and acidic residues" evidence="4">
    <location>
        <begin position="1173"/>
        <end position="1187"/>
    </location>
</feature>
<feature type="compositionally biased region" description="Basic and acidic residues" evidence="4">
    <location>
        <begin position="940"/>
        <end position="956"/>
    </location>
</feature>
<evidence type="ECO:0000256" key="4">
    <source>
        <dbReference type="SAM" id="MobiDB-lite"/>
    </source>
</evidence>
<dbReference type="SUPFAM" id="SSF117289">
    <property type="entry name" value="Nucleoporin domain"/>
    <property type="match status" value="1"/>
</dbReference>
<feature type="compositionally biased region" description="Low complexity" evidence="4">
    <location>
        <begin position="1274"/>
        <end position="1297"/>
    </location>
</feature>
<feature type="region of interest" description="Disordered" evidence="4">
    <location>
        <begin position="1708"/>
        <end position="1764"/>
    </location>
</feature>
<feature type="compositionally biased region" description="Low complexity" evidence="4">
    <location>
        <begin position="1162"/>
        <end position="1172"/>
    </location>
</feature>
<feature type="compositionally biased region" description="Low complexity" evidence="4">
    <location>
        <begin position="957"/>
        <end position="970"/>
    </location>
</feature>
<feature type="compositionally biased region" description="Low complexity" evidence="4">
    <location>
        <begin position="571"/>
        <end position="582"/>
    </location>
</feature>
<sequence>MLAFARNDTRLIVGVDNGSIYVYDTAELFSSGSDTVNPLRSYNEQPGALRQIAPNPGMEPDLADMFAVVRSDGVVHLMNTMLESLGGWSTVDSSAGPVAVSWSPKGKHLAIGLRSGDILTFAPNNKSTPSKQIPPAAEGRLVGLNWLSPGHTFRLTYAPQIEGEGESVQQIVSLDAKSGTLTVFDTLHPYTMSDRQQESHALTLPHWDEDSLSENSKVLIIVGDRASVDLEILGGHNGQWYQQSQENPLSLPLDKQTEETTLMILDVDLTDLSSTTPIAYAYLNDGSLQAWHLEHSKPYLKMVSPTTGVASAVPVSTDITQDSAMDEKDAANVLTSLSNFNQLPSASPFGAFGSGSGQQNSVFGTASQPTSVFGQTSQPTFGRPSAFGSLASNPSTFGQPATFGSPQPTPSPFVTTGSGNAFANLATQRGTTNVFGSSSFGSSSTSPPSQLAPPSDEMTREASMSDGTAPSFGGLSLGGGGSTTDDKPKTSIFGTPASTSQASTTSSFGGLIKPAQGFGAFGNFGSPASSQDKPAGSAFLSPPQSTPHSAFGQTSFGKPTTGQPTFGQPAFGQTSFGQTGFGKPSAAPSTGGFAAFATSSASPFGSALQSNKATAPATGGFTAFASGGVSAFGIAPKQDQPNSNASPFSSKSPFSSDSGSLSPFGSGSSTFGNVGNAFTSPPSSFGLRENVEATTTPQATPARPSAGVISPPSSPEPTRATTPLNNNTTSVFGLPAPSSSFVQQPTGFGALKGLPESSPFFKKPKDKAPIVTAFGNVGSTPVFKPLSSASTTGPAFGSTSQLGVASKPSFSNDTSITTPAFGATSQLGGGPKSTFGSTTPTTTPTKPPPSGGFSAFSGGTSAFSAFAGQKSSFSDLLKKGDKDEEGPEKSTSVTASKQDEEKPSTPSKPVSVFASLTPTKPTTTPSLSTTPKTPTPTVVKQEESTTPKEAPGEEKSGTSLSTLSVSSIGSFVDVTADKSYEEAEEEGEYEGEGDDARSFLSSDFSSGPPTDEEASDEEDQSDKDEGEAVDKGKGNLASTLPPLPETRSPSLTPQPEVPSIEVTPSPPAENTGTAKPSSAEESTTPPGSPSNEAKALSKSPSPTPFSTPSTPSSSSPTPFGGALGRPSTRPARSSPLAAAPVSGADEEEEEGKITEEPVPKHSASPSPLSRLSPAREEPVKQEEEATAKRPHTPPLLSAFNEPAVGTSIPTVPVAPKPEPAKTSSFLAPSPTPSPQPVSVFVKPSEPPVKQEVPQPATFSPFTGLPAKSSMPSEAPQAPKTAPATPTGSPFSLPPFSLAPRPMSAPQSNQATPGPSAPPFKPPVFAQGGQSPFSIAPKPPTEVQGNQTGPSPFGAKTLPSPFGLQFGPSPAGASQSAPTLPAKPVTPSVPQPPVGVEEGLQKECIILVKVLENEFKELIETEAEAIRECAKLSESTGGSRLKGDLGVLDKWRINDATTFGQTLMQFESDLIELGGIREVFKQALRELNSSMLKANTKREEIARFDKAKNDKEFAKMLSTRSLGPEHLESQQQLRRNIRAMRDRVQKLESHLQESKKKLSQAASGRPSIRAPTLDVINRTYRNIDMAVQQQMDEVAGLAERVKKLKIKPTSTATPSRDARLPDQPRRSIAITPHVAVTTAAALNAERSAQKLKKALLKARKEPILNVKAASAPPPVAETEMPKNFPPSPGIFGSVKGPLFSIPGRAEAPLSDMNFNIPEDDFHPGSPPPPPRRGAGSNPKKHSSVPLKKTPGGTIQPPPPAAPTADFWGPLPVFNNPPLNQLAAEVKPVVSFVPLTPSTGPSNPLPGGGFEAFIKPPS</sequence>
<keyword evidence="7" id="KW-1185">Reference proteome</keyword>
<evidence type="ECO:0000259" key="5">
    <source>
        <dbReference type="Pfam" id="PF16755"/>
    </source>
</evidence>
<dbReference type="InterPro" id="IPR015943">
    <property type="entry name" value="WD40/YVTN_repeat-like_dom_sf"/>
</dbReference>
<accession>A0A9P5XQJ8</accession>
<dbReference type="Gene3D" id="2.130.10.10">
    <property type="entry name" value="YVTN repeat-like/Quinoprotein amine dehydrogenase"/>
    <property type="match status" value="1"/>
</dbReference>
<feature type="compositionally biased region" description="Low complexity" evidence="4">
    <location>
        <begin position="634"/>
        <end position="673"/>
    </location>
</feature>
<feature type="region of interest" description="Disordered" evidence="4">
    <location>
        <begin position="433"/>
        <end position="508"/>
    </location>
</feature>
<feature type="region of interest" description="Disordered" evidence="4">
    <location>
        <begin position="360"/>
        <end position="419"/>
    </location>
</feature>
<evidence type="ECO:0000256" key="3">
    <source>
        <dbReference type="ARBA" id="ARBA00023242"/>
    </source>
</evidence>
<feature type="compositionally biased region" description="Polar residues" evidence="4">
    <location>
        <begin position="542"/>
        <end position="566"/>
    </location>
</feature>
<gene>
    <name evidence="6" type="ORF">P691DRAFT_719639</name>
</gene>
<feature type="compositionally biased region" description="Polar residues" evidence="4">
    <location>
        <begin position="390"/>
        <end position="419"/>
    </location>
</feature>
<feature type="compositionally biased region" description="Low complexity" evidence="4">
    <location>
        <begin position="1104"/>
        <end position="1142"/>
    </location>
</feature>
<protein>
    <recommendedName>
        <fullName evidence="5">Nucleoporin Nup159/Nup146 N-terminal domain-containing protein</fullName>
    </recommendedName>
</protein>
<feature type="region of interest" description="Disordered" evidence="4">
    <location>
        <begin position="1546"/>
        <end position="1569"/>
    </location>
</feature>